<dbReference type="InterPro" id="IPR001544">
    <property type="entry name" value="Aminotrans_IV"/>
</dbReference>
<dbReference type="EMBL" id="BART01029484">
    <property type="protein sequence ID" value="GAH01781.1"/>
    <property type="molecule type" value="Genomic_DNA"/>
</dbReference>
<keyword evidence="5" id="KW-0100">Branched-chain amino acid biosynthesis</keyword>
<dbReference type="PANTHER" id="PTHR11825">
    <property type="entry name" value="SUBGROUP IIII AMINOTRANSFERASE"/>
    <property type="match status" value="1"/>
</dbReference>
<reference evidence="6" key="1">
    <citation type="journal article" date="2014" name="Front. Microbiol.">
        <title>High frequency of phylogenetically diverse reductive dehalogenase-homologous genes in deep subseafloor sedimentary metagenomes.</title>
        <authorList>
            <person name="Kawai M."/>
            <person name="Futagami T."/>
            <person name="Toyoda A."/>
            <person name="Takaki Y."/>
            <person name="Nishi S."/>
            <person name="Hori S."/>
            <person name="Arai W."/>
            <person name="Tsubouchi T."/>
            <person name="Morono Y."/>
            <person name="Uchiyama I."/>
            <person name="Ito T."/>
            <person name="Fujiyama A."/>
            <person name="Inagaki F."/>
            <person name="Takami H."/>
        </authorList>
    </citation>
    <scope>NUCLEOTIDE SEQUENCE</scope>
    <source>
        <strain evidence="6">Expedition CK06-06</strain>
    </source>
</reference>
<name>X1C0Z1_9ZZZZ</name>
<keyword evidence="4" id="KW-0663">Pyridoxal phosphate</keyword>
<accession>X1C0Z1</accession>
<evidence type="ECO:0000256" key="5">
    <source>
        <dbReference type="ARBA" id="ARBA00023304"/>
    </source>
</evidence>
<evidence type="ECO:0000256" key="1">
    <source>
        <dbReference type="ARBA" id="ARBA00001933"/>
    </source>
</evidence>
<proteinExistence type="inferred from homology"/>
<keyword evidence="3" id="KW-0028">Amino-acid biosynthesis</keyword>
<comment type="similarity">
    <text evidence="2">Belongs to the class-IV pyridoxal-phosphate-dependent aminotransferase family.</text>
</comment>
<dbReference type="InterPro" id="IPR036038">
    <property type="entry name" value="Aminotransferase-like"/>
</dbReference>
<dbReference type="PANTHER" id="PTHR11825:SF44">
    <property type="entry name" value="BRANCHED-CHAIN-AMINO-ACID AMINOTRANSFERASE"/>
    <property type="match status" value="1"/>
</dbReference>
<dbReference type="GO" id="GO:0009082">
    <property type="term" value="P:branched-chain amino acid biosynthetic process"/>
    <property type="evidence" value="ECO:0007669"/>
    <property type="project" value="UniProtKB-KW"/>
</dbReference>
<comment type="caution">
    <text evidence="6">The sequence shown here is derived from an EMBL/GenBank/DDBJ whole genome shotgun (WGS) entry which is preliminary data.</text>
</comment>
<dbReference type="AlphaFoldDB" id="X1C0Z1"/>
<dbReference type="Gene3D" id="3.20.10.10">
    <property type="entry name" value="D-amino Acid Aminotransferase, subunit A, domain 2"/>
    <property type="match status" value="1"/>
</dbReference>
<evidence type="ECO:0000256" key="4">
    <source>
        <dbReference type="ARBA" id="ARBA00022898"/>
    </source>
</evidence>
<dbReference type="InterPro" id="IPR005786">
    <property type="entry name" value="B_amino_transII"/>
</dbReference>
<dbReference type="Pfam" id="PF01063">
    <property type="entry name" value="Aminotran_4"/>
    <property type="match status" value="1"/>
</dbReference>
<comment type="cofactor">
    <cofactor evidence="1">
        <name>pyridoxal 5'-phosphate</name>
        <dbReference type="ChEBI" id="CHEBI:597326"/>
    </cofactor>
</comment>
<evidence type="ECO:0000313" key="6">
    <source>
        <dbReference type="EMBL" id="GAH01781.1"/>
    </source>
</evidence>
<dbReference type="SUPFAM" id="SSF56752">
    <property type="entry name" value="D-aminoacid aminotransferase-like PLP-dependent enzymes"/>
    <property type="match status" value="1"/>
</dbReference>
<dbReference type="GO" id="GO:0004084">
    <property type="term" value="F:branched-chain-amino-acid transaminase activity"/>
    <property type="evidence" value="ECO:0007669"/>
    <property type="project" value="InterPro"/>
</dbReference>
<feature type="non-terminal residue" evidence="6">
    <location>
        <position position="1"/>
    </location>
</feature>
<sequence>TILPDITRDSVIQLCKSEGIKVEERNLAIDEVINAFENGKLDEAFGSGTAAVITPVGLLGYKGREYTINDFKVGKLTQKLYDTITGIQWGHMEDKFGWIQKATKD</sequence>
<dbReference type="InterPro" id="IPR043132">
    <property type="entry name" value="BCAT-like_C"/>
</dbReference>
<protein>
    <recommendedName>
        <fullName evidence="7">Branched-chain amino acid aminotransferase</fullName>
    </recommendedName>
</protein>
<gene>
    <name evidence="6" type="ORF">S01H4_51725</name>
</gene>
<organism evidence="6">
    <name type="scientific">marine sediment metagenome</name>
    <dbReference type="NCBI Taxonomy" id="412755"/>
    <lineage>
        <taxon>unclassified sequences</taxon>
        <taxon>metagenomes</taxon>
        <taxon>ecological metagenomes</taxon>
    </lineage>
</organism>
<evidence type="ECO:0008006" key="7">
    <source>
        <dbReference type="Google" id="ProtNLM"/>
    </source>
</evidence>
<evidence type="ECO:0000256" key="3">
    <source>
        <dbReference type="ARBA" id="ARBA00022605"/>
    </source>
</evidence>
<evidence type="ECO:0000256" key="2">
    <source>
        <dbReference type="ARBA" id="ARBA00009320"/>
    </source>
</evidence>
<dbReference type="GO" id="GO:0008652">
    <property type="term" value="P:amino acid biosynthetic process"/>
    <property type="evidence" value="ECO:0007669"/>
    <property type="project" value="UniProtKB-KW"/>
</dbReference>